<evidence type="ECO:0000313" key="1">
    <source>
        <dbReference type="EMBL" id="MBB6109114.1"/>
    </source>
</evidence>
<protein>
    <submittedName>
        <fullName evidence="1">Uncharacterized protein</fullName>
    </submittedName>
</protein>
<sequence>MHVKNIINVIIFNVFIKFNKNKIINQNLNVIKFK</sequence>
<organism evidence="1 2">
    <name type="scientific">Mucilaginibacter lappiensis</name>
    <dbReference type="NCBI Taxonomy" id="354630"/>
    <lineage>
        <taxon>Bacteria</taxon>
        <taxon>Pseudomonadati</taxon>
        <taxon>Bacteroidota</taxon>
        <taxon>Sphingobacteriia</taxon>
        <taxon>Sphingobacteriales</taxon>
        <taxon>Sphingobacteriaceae</taxon>
        <taxon>Mucilaginibacter</taxon>
    </lineage>
</organism>
<gene>
    <name evidence="1" type="ORF">HDF23_001857</name>
</gene>
<evidence type="ECO:0000313" key="2">
    <source>
        <dbReference type="Proteomes" id="UP000541583"/>
    </source>
</evidence>
<comment type="caution">
    <text evidence="1">The sequence shown here is derived from an EMBL/GenBank/DDBJ whole genome shotgun (WGS) entry which is preliminary data.</text>
</comment>
<dbReference type="Proteomes" id="UP000541583">
    <property type="component" value="Unassembled WGS sequence"/>
</dbReference>
<name>A0ABR6PH69_9SPHI</name>
<dbReference type="EMBL" id="JACHCB010000003">
    <property type="protein sequence ID" value="MBB6109114.1"/>
    <property type="molecule type" value="Genomic_DNA"/>
</dbReference>
<accession>A0ABR6PH69</accession>
<proteinExistence type="predicted"/>
<reference evidence="1 2" key="1">
    <citation type="submission" date="2020-08" db="EMBL/GenBank/DDBJ databases">
        <title>Genomic Encyclopedia of Type Strains, Phase IV (KMG-V): Genome sequencing to study the core and pangenomes of soil and plant-associated prokaryotes.</title>
        <authorList>
            <person name="Whitman W."/>
        </authorList>
    </citation>
    <scope>NUCLEOTIDE SEQUENCE [LARGE SCALE GENOMIC DNA]</scope>
    <source>
        <strain evidence="1 2">ANJLi2</strain>
    </source>
</reference>
<keyword evidence="2" id="KW-1185">Reference proteome</keyword>